<evidence type="ECO:0000313" key="4">
    <source>
        <dbReference type="RefSeq" id="XP_002739111.1"/>
    </source>
</evidence>
<dbReference type="PANTHER" id="PTHR14469:SF0">
    <property type="entry name" value="FAMILY WITH SEQUENCE SIMILARITY 113"/>
    <property type="match status" value="1"/>
</dbReference>
<dbReference type="Proteomes" id="UP000694865">
    <property type="component" value="Unplaced"/>
</dbReference>
<comment type="similarity">
    <text evidence="1">Belongs to the PC-esterase family.</text>
</comment>
<dbReference type="SUPFAM" id="SSF52266">
    <property type="entry name" value="SGNH hydrolase"/>
    <property type="match status" value="1"/>
</dbReference>
<evidence type="ECO:0000256" key="1">
    <source>
        <dbReference type="ARBA" id="ARBA00037957"/>
    </source>
</evidence>
<name>A0ABM0GWV4_SACKO</name>
<evidence type="ECO:0000256" key="2">
    <source>
        <dbReference type="SAM" id="MobiDB-lite"/>
    </source>
</evidence>
<keyword evidence="3" id="KW-1185">Reference proteome</keyword>
<feature type="region of interest" description="Disordered" evidence="2">
    <location>
        <begin position="388"/>
        <end position="434"/>
    </location>
</feature>
<dbReference type="RefSeq" id="XP_002739111.1">
    <property type="nucleotide sequence ID" value="XM_002739065.1"/>
</dbReference>
<dbReference type="Gene3D" id="3.40.50.1110">
    <property type="entry name" value="SGNH hydrolase"/>
    <property type="match status" value="1"/>
</dbReference>
<evidence type="ECO:0000313" key="3">
    <source>
        <dbReference type="Proteomes" id="UP000694865"/>
    </source>
</evidence>
<dbReference type="PANTHER" id="PTHR14469">
    <property type="entry name" value="SARCOMA ANTIGEN NY-SAR-23"/>
    <property type="match status" value="1"/>
</dbReference>
<sequence length="460" mass="53608">MERQAIFLNTDVRKLLRNKCIVVMGDSVQRSIYKDIVLLLQQNRFLINKELRNKGELSFENDELLEGGKMEKLTNGTNYREVRQYKTDYHLVRFYFLTRVYNDYVETVLTDFQEDPRPDVIIINSCLWDITRYGSSFITTYRTNLVKLFKRFQEILPKNTMIIWNTAMPVSKNIRGGFLVPEVAFMNDTLRLDILEANFYARDIVVSFKYDVLDLHYYFRWQIHRRAEDGIHWNERAHRRVTNLILAHVANSWGVGVPRFIDDPIGENSLKRHTRHESAPADLFSVNTQENVPIRPLMSREIYNLPTPPPLLKSSEDRYGGPIRRSSYSSASYASRYASHSSPYASCSSQYASRSSPYTTPVSMYSLPNQIKPLAQDMGPLSYIDFSRIPSPMNGNPGQAMPPPQSLPQGRRGKSNVHSRQGGRYNPYGGRMQLDGNHRYMRERERIIRERELELKIRNQ</sequence>
<accession>A0ABM0GWV4</accession>
<protein>
    <submittedName>
        <fullName evidence="4">PC-esterase domain-containing protein 1A-like</fullName>
    </submittedName>
</protein>
<dbReference type="GeneID" id="100368846"/>
<dbReference type="InterPro" id="IPR036514">
    <property type="entry name" value="SGNH_hydro_sf"/>
</dbReference>
<organism evidence="3 4">
    <name type="scientific">Saccoglossus kowalevskii</name>
    <name type="common">Acorn worm</name>
    <dbReference type="NCBI Taxonomy" id="10224"/>
    <lineage>
        <taxon>Eukaryota</taxon>
        <taxon>Metazoa</taxon>
        <taxon>Hemichordata</taxon>
        <taxon>Enteropneusta</taxon>
        <taxon>Harrimaniidae</taxon>
        <taxon>Saccoglossus</taxon>
    </lineage>
</organism>
<gene>
    <name evidence="4" type="primary">LOC100368846</name>
</gene>
<proteinExistence type="inferred from homology"/>
<reference evidence="4" key="1">
    <citation type="submission" date="2025-08" db="UniProtKB">
        <authorList>
            <consortium name="RefSeq"/>
        </authorList>
    </citation>
    <scope>IDENTIFICATION</scope>
    <source>
        <tissue evidence="4">Testes</tissue>
    </source>
</reference>